<evidence type="ECO:0000313" key="2">
    <source>
        <dbReference type="Proteomes" id="UP000798662"/>
    </source>
</evidence>
<evidence type="ECO:0000313" key="1">
    <source>
        <dbReference type="EMBL" id="KAK1869523.1"/>
    </source>
</evidence>
<protein>
    <submittedName>
        <fullName evidence="1">Uncharacterized protein</fullName>
    </submittedName>
</protein>
<sequence>MSANIVFPQQPAGGGFMQGGNGGGGGGGGGGSFYQTSFGQPAGVPDYYMPAAPAPSTDDFENEPPLLEELGINVEHIVTKAKLVMNPFASIAPTFAEEADMSGPVAFCLALGFFLSLSGKFQFGVIYGQAITGCVSIYIVLNLMSEGGIDLYRCTSVVGYALLPMVVLSISMLVLPVKKILFLGYIVGALAITWSTATATKIFVAVLSMQDQMWLVAYPLALLYTSFALITIF</sequence>
<reference evidence="1" key="1">
    <citation type="submission" date="2019-11" db="EMBL/GenBank/DDBJ databases">
        <title>Nori genome reveals adaptations in red seaweeds to the harsh intertidal environment.</title>
        <authorList>
            <person name="Wang D."/>
            <person name="Mao Y."/>
        </authorList>
    </citation>
    <scope>NUCLEOTIDE SEQUENCE</scope>
    <source>
        <tissue evidence="1">Gametophyte</tissue>
    </source>
</reference>
<organism evidence="1 2">
    <name type="scientific">Pyropia yezoensis</name>
    <name type="common">Susabi-nori</name>
    <name type="synonym">Porphyra yezoensis</name>
    <dbReference type="NCBI Taxonomy" id="2788"/>
    <lineage>
        <taxon>Eukaryota</taxon>
        <taxon>Rhodophyta</taxon>
        <taxon>Bangiophyceae</taxon>
        <taxon>Bangiales</taxon>
        <taxon>Bangiaceae</taxon>
        <taxon>Pyropia</taxon>
    </lineage>
</organism>
<comment type="caution">
    <text evidence="1">The sequence shown here is derived from an EMBL/GenBank/DDBJ whole genome shotgun (WGS) entry which is preliminary data.</text>
</comment>
<dbReference type="EMBL" id="CM020620">
    <property type="protein sequence ID" value="KAK1869523.1"/>
    <property type="molecule type" value="Genomic_DNA"/>
</dbReference>
<accession>A0ACC3CI84</accession>
<name>A0ACC3CI84_PYRYE</name>
<gene>
    <name evidence="1" type="ORF">I4F81_011999</name>
</gene>
<proteinExistence type="predicted"/>
<dbReference type="Proteomes" id="UP000798662">
    <property type="component" value="Chromosome 3"/>
</dbReference>
<keyword evidence="2" id="KW-1185">Reference proteome</keyword>